<proteinExistence type="predicted"/>
<organism evidence="2 3">
    <name type="scientific">Amycolatopsis endophytica</name>
    <dbReference type="NCBI Taxonomy" id="860233"/>
    <lineage>
        <taxon>Bacteria</taxon>
        <taxon>Bacillati</taxon>
        <taxon>Actinomycetota</taxon>
        <taxon>Actinomycetes</taxon>
        <taxon>Pseudonocardiales</taxon>
        <taxon>Pseudonocardiaceae</taxon>
        <taxon>Amycolatopsis</taxon>
    </lineage>
</organism>
<comment type="caution">
    <text evidence="2">The sequence shown here is derived from an EMBL/GenBank/DDBJ whole genome shotgun (WGS) entry which is preliminary data.</text>
</comment>
<dbReference type="AlphaFoldDB" id="A0A853B832"/>
<reference evidence="2 3" key="1">
    <citation type="submission" date="2020-07" db="EMBL/GenBank/DDBJ databases">
        <title>Sequencing the genomes of 1000 actinobacteria strains.</title>
        <authorList>
            <person name="Klenk H.-P."/>
        </authorList>
    </citation>
    <scope>NUCLEOTIDE SEQUENCE [LARGE SCALE GENOMIC DNA]</scope>
    <source>
        <strain evidence="2 3">DSM 104006</strain>
    </source>
</reference>
<dbReference type="Proteomes" id="UP000549616">
    <property type="component" value="Unassembled WGS sequence"/>
</dbReference>
<evidence type="ECO:0000256" key="1">
    <source>
        <dbReference type="SAM" id="MobiDB-lite"/>
    </source>
</evidence>
<feature type="compositionally biased region" description="Basic and acidic residues" evidence="1">
    <location>
        <begin position="10"/>
        <end position="20"/>
    </location>
</feature>
<dbReference type="EMBL" id="JACCFK010000001">
    <property type="protein sequence ID" value="NYI90914.1"/>
    <property type="molecule type" value="Genomic_DNA"/>
</dbReference>
<evidence type="ECO:0000313" key="3">
    <source>
        <dbReference type="Proteomes" id="UP000549616"/>
    </source>
</evidence>
<sequence>MADPYGGDKVVADTHPRDKNGNTGVYERANNARAG</sequence>
<name>A0A853B832_9PSEU</name>
<protein>
    <submittedName>
        <fullName evidence="2">Uncharacterized protein</fullName>
    </submittedName>
</protein>
<accession>A0A853B832</accession>
<gene>
    <name evidence="2" type="ORF">HNR02_004237</name>
</gene>
<feature type="region of interest" description="Disordered" evidence="1">
    <location>
        <begin position="1"/>
        <end position="35"/>
    </location>
</feature>
<keyword evidence="3" id="KW-1185">Reference proteome</keyword>
<evidence type="ECO:0000313" key="2">
    <source>
        <dbReference type="EMBL" id="NYI90914.1"/>
    </source>
</evidence>